<protein>
    <submittedName>
        <fullName evidence="1">Uncharacterized protein</fullName>
    </submittedName>
</protein>
<accession>A0A392PEI0</accession>
<feature type="non-terminal residue" evidence="1">
    <location>
        <position position="1"/>
    </location>
</feature>
<sequence length="107" mass="12288">TQPTAANPIRISPPPLSSLHTRRRLRFQIYSFLLRLFRCNLGGGGARSGRRPLHYPCFRPPAGWEPLVSEVNTFRVVDFITYFVHCCYGLGKEIAYIAAVDLFYEFH</sequence>
<organism evidence="1 2">
    <name type="scientific">Trifolium medium</name>
    <dbReference type="NCBI Taxonomy" id="97028"/>
    <lineage>
        <taxon>Eukaryota</taxon>
        <taxon>Viridiplantae</taxon>
        <taxon>Streptophyta</taxon>
        <taxon>Embryophyta</taxon>
        <taxon>Tracheophyta</taxon>
        <taxon>Spermatophyta</taxon>
        <taxon>Magnoliopsida</taxon>
        <taxon>eudicotyledons</taxon>
        <taxon>Gunneridae</taxon>
        <taxon>Pentapetalae</taxon>
        <taxon>rosids</taxon>
        <taxon>fabids</taxon>
        <taxon>Fabales</taxon>
        <taxon>Fabaceae</taxon>
        <taxon>Papilionoideae</taxon>
        <taxon>50 kb inversion clade</taxon>
        <taxon>NPAAA clade</taxon>
        <taxon>Hologalegina</taxon>
        <taxon>IRL clade</taxon>
        <taxon>Trifolieae</taxon>
        <taxon>Trifolium</taxon>
    </lineage>
</organism>
<evidence type="ECO:0000313" key="2">
    <source>
        <dbReference type="Proteomes" id="UP000265520"/>
    </source>
</evidence>
<dbReference type="Proteomes" id="UP000265520">
    <property type="component" value="Unassembled WGS sequence"/>
</dbReference>
<proteinExistence type="predicted"/>
<keyword evidence="2" id="KW-1185">Reference proteome</keyword>
<dbReference type="EMBL" id="LXQA010074238">
    <property type="protein sequence ID" value="MCI09889.1"/>
    <property type="molecule type" value="Genomic_DNA"/>
</dbReference>
<name>A0A392PEI0_9FABA</name>
<reference evidence="1 2" key="1">
    <citation type="journal article" date="2018" name="Front. Plant Sci.">
        <title>Red Clover (Trifolium pratense) and Zigzag Clover (T. medium) - A Picture of Genomic Similarities and Differences.</title>
        <authorList>
            <person name="Dluhosova J."/>
            <person name="Istvanek J."/>
            <person name="Nedelnik J."/>
            <person name="Repkova J."/>
        </authorList>
    </citation>
    <scope>NUCLEOTIDE SEQUENCE [LARGE SCALE GENOMIC DNA]</scope>
    <source>
        <strain evidence="2">cv. 10/8</strain>
        <tissue evidence="1">Leaf</tissue>
    </source>
</reference>
<comment type="caution">
    <text evidence="1">The sequence shown here is derived from an EMBL/GenBank/DDBJ whole genome shotgun (WGS) entry which is preliminary data.</text>
</comment>
<evidence type="ECO:0000313" key="1">
    <source>
        <dbReference type="EMBL" id="MCI09889.1"/>
    </source>
</evidence>
<dbReference type="AlphaFoldDB" id="A0A392PEI0"/>